<sequence>MSKPIARGGLSTLEKHSHPEAEHLHNTLPYRYFNDETGLFENQSSLGFGKKLNVLGGANDDLVMALNDLVCRLPEGDKWDYQFVLTGDNQVGHFIDANTQNASKRGGIVATIAENQAIYAHHA</sequence>
<evidence type="ECO:0000313" key="3">
    <source>
        <dbReference type="Proteomes" id="UP000241954"/>
    </source>
</evidence>
<gene>
    <name evidence="2" type="ORF">C9I88_20640</name>
</gene>
<evidence type="ECO:0000313" key="2">
    <source>
        <dbReference type="EMBL" id="PSV86667.1"/>
    </source>
</evidence>
<feature type="non-terminal residue" evidence="2">
    <location>
        <position position="123"/>
    </location>
</feature>
<dbReference type="Proteomes" id="UP000241954">
    <property type="component" value="Unassembled WGS sequence"/>
</dbReference>
<reference evidence="2 3" key="1">
    <citation type="submission" date="2018-01" db="EMBL/GenBank/DDBJ databases">
        <title>Whole genome sequencing of Histamine producing bacteria.</title>
        <authorList>
            <person name="Butler K."/>
        </authorList>
    </citation>
    <scope>NUCLEOTIDE SEQUENCE [LARGE SCALE GENOMIC DNA]</scope>
    <source>
        <strain evidence="2 3">NCIMB 13481</strain>
    </source>
</reference>
<dbReference type="Pfam" id="PF11130">
    <property type="entry name" value="TraC_F_IV"/>
    <property type="match status" value="1"/>
</dbReference>
<organism evidence="2 3">
    <name type="scientific">Photobacterium iliopiscarium</name>
    <dbReference type="NCBI Taxonomy" id="56192"/>
    <lineage>
        <taxon>Bacteria</taxon>
        <taxon>Pseudomonadati</taxon>
        <taxon>Pseudomonadota</taxon>
        <taxon>Gammaproteobacteria</taxon>
        <taxon>Vibrionales</taxon>
        <taxon>Vibrionaceae</taxon>
        <taxon>Photobacterium</taxon>
    </lineage>
</organism>
<accession>A0A2T3M463</accession>
<dbReference type="InterPro" id="IPR025955">
    <property type="entry name" value="TraC/Conjuga_ATPase"/>
</dbReference>
<comment type="caution">
    <text evidence="2">The sequence shown here is derived from an EMBL/GenBank/DDBJ whole genome shotgun (WGS) entry which is preliminary data.</text>
</comment>
<name>A0A2T3M463_9GAMM</name>
<protein>
    <submittedName>
        <fullName evidence="2">Type IV secretion system protein TraC</fullName>
    </submittedName>
</protein>
<dbReference type="RefSeq" id="WP_181316291.1">
    <property type="nucleotide sequence ID" value="NZ_PYLW01000094.1"/>
</dbReference>
<evidence type="ECO:0000256" key="1">
    <source>
        <dbReference type="SAM" id="MobiDB-lite"/>
    </source>
</evidence>
<dbReference type="AlphaFoldDB" id="A0A2T3M463"/>
<proteinExistence type="predicted"/>
<feature type="region of interest" description="Disordered" evidence="1">
    <location>
        <begin position="1"/>
        <end position="21"/>
    </location>
</feature>
<dbReference type="EMBL" id="PYLW01000094">
    <property type="protein sequence ID" value="PSV86667.1"/>
    <property type="molecule type" value="Genomic_DNA"/>
</dbReference>